<evidence type="ECO:0000259" key="5">
    <source>
        <dbReference type="PROSITE" id="PS51898"/>
    </source>
</evidence>
<dbReference type="PANTHER" id="PTHR30349:SF64">
    <property type="entry name" value="PROPHAGE INTEGRASE INTD-RELATED"/>
    <property type="match status" value="1"/>
</dbReference>
<keyword evidence="2" id="KW-0229">DNA integration</keyword>
<feature type="domain" description="Tyr recombinase" evidence="5">
    <location>
        <begin position="153"/>
        <end position="370"/>
    </location>
</feature>
<dbReference type="InterPro" id="IPR011010">
    <property type="entry name" value="DNA_brk_join_enz"/>
</dbReference>
<comment type="caution">
    <text evidence="6">The sequence shown here is derived from an EMBL/GenBank/DDBJ whole genome shotgun (WGS) entry which is preliminary data.</text>
</comment>
<dbReference type="InterPro" id="IPR050090">
    <property type="entry name" value="Tyrosine_recombinase_XerCD"/>
</dbReference>
<dbReference type="Proteomes" id="UP000676035">
    <property type="component" value="Unassembled WGS sequence"/>
</dbReference>
<evidence type="ECO:0000256" key="2">
    <source>
        <dbReference type="ARBA" id="ARBA00022908"/>
    </source>
</evidence>
<sequence>MNHFIQRVVDVQYGVQTLQTCIIADKHTHVIMPAASAFLFSMTKDKGARINSVKSYAATLVSFLNTLAQDPEIGGYGYGSVTDKQMRAYLELVLIVHKEVTLNTVEQNITRLNQFYEYCWKAGLIEDRPEFSYQLSDQKMREMKIKGGIKKSLDPFNLSEQYIPYSEFNELLAYKPRVGDYENARDDIVLKLGYFVGMRAAEVVSEDNFTLPRINAAISEADKKGDKGYLLFVIGKGSNGGKPRQVYIPQLLRQQIVRFMHGARKKTPGNLLICKSDGTQLHERHASDTFSDAVKCLIKAGGEFSKSWKANKARCYHSLRHCYATNFAQYLKENNLPRLLLSERMGHADEETTLIYIHFNAVLHGDIETQNKILPLVHKKHLLES</sequence>
<dbReference type="PROSITE" id="PS51898">
    <property type="entry name" value="TYR_RECOMBINASE"/>
    <property type="match status" value="1"/>
</dbReference>
<keyword evidence="7" id="KW-1185">Reference proteome</keyword>
<dbReference type="InterPro" id="IPR010998">
    <property type="entry name" value="Integrase_recombinase_N"/>
</dbReference>
<evidence type="ECO:0000313" key="7">
    <source>
        <dbReference type="Proteomes" id="UP000676035"/>
    </source>
</evidence>
<dbReference type="Gene3D" id="1.10.150.130">
    <property type="match status" value="1"/>
</dbReference>
<keyword evidence="4" id="KW-0233">DNA recombination</keyword>
<dbReference type="EMBL" id="JAGYHF010000009">
    <property type="protein sequence ID" value="MBS4080418.1"/>
    <property type="molecule type" value="Genomic_DNA"/>
</dbReference>
<dbReference type="Gene3D" id="1.10.443.10">
    <property type="entry name" value="Intergrase catalytic core"/>
    <property type="match status" value="1"/>
</dbReference>
<organism evidence="6 7">
    <name type="scientific">Pseudomonas rustica</name>
    <dbReference type="NCBI Taxonomy" id="2827099"/>
    <lineage>
        <taxon>Bacteria</taxon>
        <taxon>Pseudomonadati</taxon>
        <taxon>Pseudomonadota</taxon>
        <taxon>Gammaproteobacteria</taxon>
        <taxon>Pseudomonadales</taxon>
        <taxon>Pseudomonadaceae</taxon>
        <taxon>Pseudomonas</taxon>
    </lineage>
</organism>
<gene>
    <name evidence="6" type="ORF">KFS80_19205</name>
</gene>
<dbReference type="SUPFAM" id="SSF56349">
    <property type="entry name" value="DNA breaking-rejoining enzymes"/>
    <property type="match status" value="1"/>
</dbReference>
<dbReference type="InterPro" id="IPR002104">
    <property type="entry name" value="Integrase_catalytic"/>
</dbReference>
<accession>A0ABS5N1Q1</accession>
<keyword evidence="3" id="KW-0238">DNA-binding</keyword>
<evidence type="ECO:0000313" key="6">
    <source>
        <dbReference type="EMBL" id="MBS4080418.1"/>
    </source>
</evidence>
<dbReference type="InterPro" id="IPR013762">
    <property type="entry name" value="Integrase-like_cat_sf"/>
</dbReference>
<protein>
    <submittedName>
        <fullName evidence="6">Site-specific integrase</fullName>
    </submittedName>
</protein>
<evidence type="ECO:0000256" key="3">
    <source>
        <dbReference type="ARBA" id="ARBA00023125"/>
    </source>
</evidence>
<comment type="similarity">
    <text evidence="1">Belongs to the 'phage' integrase family.</text>
</comment>
<dbReference type="PANTHER" id="PTHR30349">
    <property type="entry name" value="PHAGE INTEGRASE-RELATED"/>
    <property type="match status" value="1"/>
</dbReference>
<dbReference type="RefSeq" id="WP_212545593.1">
    <property type="nucleotide sequence ID" value="NZ_JAGYHF010000009.1"/>
</dbReference>
<dbReference type="Pfam" id="PF00589">
    <property type="entry name" value="Phage_integrase"/>
    <property type="match status" value="1"/>
</dbReference>
<evidence type="ECO:0000256" key="4">
    <source>
        <dbReference type="ARBA" id="ARBA00023172"/>
    </source>
</evidence>
<name>A0ABS5N1Q1_9PSED</name>
<evidence type="ECO:0000256" key="1">
    <source>
        <dbReference type="ARBA" id="ARBA00008857"/>
    </source>
</evidence>
<reference evidence="6 7" key="1">
    <citation type="submission" date="2021-04" db="EMBL/GenBank/DDBJ databases">
        <title>Pseudomonas rustica sp. nov. isolated from raw milk.</title>
        <authorList>
            <person name="Fiedler G."/>
            <person name="Gieschler S."/>
            <person name="Kabisch J."/>
            <person name="Grimmler C."/>
            <person name="Brinks E."/>
            <person name="Wagner N."/>
            <person name="Hetzer B."/>
            <person name="Franz C.M.A.P."/>
            <person name="Boehnlein C."/>
        </authorList>
    </citation>
    <scope>NUCLEOTIDE SEQUENCE [LARGE SCALE GENOMIC DNA]</scope>
    <source>
        <strain evidence="6 7">MBT-4</strain>
    </source>
</reference>
<proteinExistence type="inferred from homology"/>
<dbReference type="CDD" id="cd00397">
    <property type="entry name" value="DNA_BRE_C"/>
    <property type="match status" value="1"/>
</dbReference>